<dbReference type="GO" id="GO:0004383">
    <property type="term" value="F:guanylate cyclase activity"/>
    <property type="evidence" value="ECO:0007669"/>
    <property type="project" value="UniProtKB-EC"/>
</dbReference>
<dbReference type="InterPro" id="IPR001245">
    <property type="entry name" value="Ser-Thr/Tyr_kinase_cat_dom"/>
</dbReference>
<dbReference type="GO" id="GO:0007168">
    <property type="term" value="P:receptor guanylyl cyclase signaling pathway"/>
    <property type="evidence" value="ECO:0007669"/>
    <property type="project" value="TreeGrafter"/>
</dbReference>
<dbReference type="GO" id="GO:0005524">
    <property type="term" value="F:ATP binding"/>
    <property type="evidence" value="ECO:0007669"/>
    <property type="project" value="InterPro"/>
</dbReference>
<keyword evidence="4" id="KW-0456">Lyase</keyword>
<organism evidence="9">
    <name type="scientific">Nippostrongylus brasiliensis</name>
    <name type="common">Rat hookworm</name>
    <dbReference type="NCBI Taxonomy" id="27835"/>
    <lineage>
        <taxon>Eukaryota</taxon>
        <taxon>Metazoa</taxon>
        <taxon>Ecdysozoa</taxon>
        <taxon>Nematoda</taxon>
        <taxon>Chromadorea</taxon>
        <taxon>Rhabditida</taxon>
        <taxon>Rhabditina</taxon>
        <taxon>Rhabditomorpha</taxon>
        <taxon>Strongyloidea</taxon>
        <taxon>Heligmosomidae</taxon>
        <taxon>Nippostrongylus</taxon>
    </lineage>
</organism>
<dbReference type="AlphaFoldDB" id="A0A158R340"/>
<evidence type="ECO:0000256" key="5">
    <source>
        <dbReference type="ARBA" id="ARBA00023293"/>
    </source>
</evidence>
<protein>
    <recommendedName>
        <fullName evidence="2">guanylate cyclase</fullName>
        <ecNumber evidence="2">4.6.1.2</ecNumber>
    </recommendedName>
</protein>
<comment type="catalytic activity">
    <reaction evidence="1">
        <text>GTP = 3',5'-cyclic GMP + diphosphate</text>
        <dbReference type="Rhea" id="RHEA:13665"/>
        <dbReference type="ChEBI" id="CHEBI:33019"/>
        <dbReference type="ChEBI" id="CHEBI:37565"/>
        <dbReference type="ChEBI" id="CHEBI:57746"/>
        <dbReference type="EC" id="4.6.1.2"/>
    </reaction>
</comment>
<dbReference type="PROSITE" id="PS50011">
    <property type="entry name" value="PROTEIN_KINASE_DOM"/>
    <property type="match status" value="1"/>
</dbReference>
<evidence type="ECO:0000256" key="1">
    <source>
        <dbReference type="ARBA" id="ARBA00001436"/>
    </source>
</evidence>
<dbReference type="GO" id="GO:0004016">
    <property type="term" value="F:adenylate cyclase activity"/>
    <property type="evidence" value="ECO:0007669"/>
    <property type="project" value="TreeGrafter"/>
</dbReference>
<dbReference type="SUPFAM" id="SSF53822">
    <property type="entry name" value="Periplasmic binding protein-like I"/>
    <property type="match status" value="1"/>
</dbReference>
<reference evidence="9" key="1">
    <citation type="submission" date="2016-04" db="UniProtKB">
        <authorList>
            <consortium name="WormBaseParasite"/>
        </authorList>
    </citation>
    <scope>IDENTIFICATION</scope>
</reference>
<evidence type="ECO:0000313" key="8">
    <source>
        <dbReference type="Proteomes" id="UP000271162"/>
    </source>
</evidence>
<dbReference type="InterPro" id="IPR000719">
    <property type="entry name" value="Prot_kinase_dom"/>
</dbReference>
<proteinExistence type="predicted"/>
<dbReference type="InterPro" id="IPR050401">
    <property type="entry name" value="Cyclic_nucleotide_synthase"/>
</dbReference>
<dbReference type="PANTHER" id="PTHR11920:SF495">
    <property type="entry name" value="RECEPTOR-TYPE GUANYLATE CYCLASE GCY-7"/>
    <property type="match status" value="1"/>
</dbReference>
<evidence type="ECO:0000259" key="6">
    <source>
        <dbReference type="PROSITE" id="PS50011"/>
    </source>
</evidence>
<dbReference type="Gene3D" id="1.10.510.10">
    <property type="entry name" value="Transferase(Phosphotransferase) domain 1"/>
    <property type="match status" value="1"/>
</dbReference>
<evidence type="ECO:0000256" key="2">
    <source>
        <dbReference type="ARBA" id="ARBA00012202"/>
    </source>
</evidence>
<evidence type="ECO:0000256" key="4">
    <source>
        <dbReference type="ARBA" id="ARBA00023239"/>
    </source>
</evidence>
<dbReference type="GO" id="GO:0001653">
    <property type="term" value="F:peptide receptor activity"/>
    <property type="evidence" value="ECO:0007669"/>
    <property type="project" value="TreeGrafter"/>
</dbReference>
<dbReference type="Pfam" id="PF07714">
    <property type="entry name" value="PK_Tyr_Ser-Thr"/>
    <property type="match status" value="1"/>
</dbReference>
<dbReference type="STRING" id="27835.A0A158R340"/>
<dbReference type="WBParaSite" id="NBR_0001746101-mRNA-1">
    <property type="protein sequence ID" value="NBR_0001746101-mRNA-1"/>
    <property type="gene ID" value="NBR_0001746101"/>
</dbReference>
<dbReference type="Proteomes" id="UP000271162">
    <property type="component" value="Unassembled WGS sequence"/>
</dbReference>
<sequence>MYAVALNSTLSSNSTNSSSLKQGLLIAKHYGMRFKGIADELVIAPSGIRYPTFYFDSVDEEGNVTTYATIHVENMEGTFTMHYDDEKVLWWKRGQRPPAVPKCGFDGLQGKAENSVRSLRSTTNSGITKRDVIAERRNFTFFILDMRQFDQENLNRFIGLCSNGPQMLSLWKYCSRGSIDDVIENNAAKMDSFFAISFMKDIASAIAFLHESQLQVHGFLTSKNCLVSERWQVKVSDYGLDRRLLGDKLPTEGCFAFAERAFFKTPLVIEKLNIEPFAIVSAQLLTKTKAWDLAHRKEDPDEIIYMVKKGGYNALRPDLETEPTEDTAPALLHLVRDCWAERPSERPEINQVRHELRSMKRSGAANELLDRVGGYQSEKRGEMIIKLNRSVPEADKFYMKRQGSIMRGFTTAEKIRSLKKATSRRNRGALRKVY</sequence>
<dbReference type="InterPro" id="IPR028082">
    <property type="entry name" value="Peripla_BP_I"/>
</dbReference>
<dbReference type="EC" id="4.6.1.2" evidence="2"/>
<keyword evidence="3" id="KW-0547">Nucleotide-binding</keyword>
<dbReference type="SUPFAM" id="SSF56112">
    <property type="entry name" value="Protein kinase-like (PK-like)"/>
    <property type="match status" value="1"/>
</dbReference>
<evidence type="ECO:0000256" key="3">
    <source>
        <dbReference type="ARBA" id="ARBA00022741"/>
    </source>
</evidence>
<keyword evidence="5" id="KW-0141">cGMP biosynthesis</keyword>
<reference evidence="7 8" key="2">
    <citation type="submission" date="2018-11" db="EMBL/GenBank/DDBJ databases">
        <authorList>
            <consortium name="Pathogen Informatics"/>
        </authorList>
    </citation>
    <scope>NUCLEOTIDE SEQUENCE [LARGE SCALE GENOMIC DNA]</scope>
</reference>
<dbReference type="GO" id="GO:0004672">
    <property type="term" value="F:protein kinase activity"/>
    <property type="evidence" value="ECO:0007669"/>
    <property type="project" value="InterPro"/>
</dbReference>
<name>A0A158R340_NIPBR</name>
<dbReference type="EMBL" id="UYSL01022779">
    <property type="protein sequence ID" value="VDL81119.1"/>
    <property type="molecule type" value="Genomic_DNA"/>
</dbReference>
<accession>A0A158R340</accession>
<dbReference type="InterPro" id="IPR011009">
    <property type="entry name" value="Kinase-like_dom_sf"/>
</dbReference>
<evidence type="ECO:0000313" key="9">
    <source>
        <dbReference type="WBParaSite" id="NBR_0001746101-mRNA-1"/>
    </source>
</evidence>
<gene>
    <name evidence="7" type="ORF">NBR_LOCUS17462</name>
</gene>
<feature type="domain" description="Protein kinase" evidence="6">
    <location>
        <begin position="55"/>
        <end position="357"/>
    </location>
</feature>
<dbReference type="GO" id="GO:0005886">
    <property type="term" value="C:plasma membrane"/>
    <property type="evidence" value="ECO:0007669"/>
    <property type="project" value="TreeGrafter"/>
</dbReference>
<keyword evidence="8" id="KW-1185">Reference proteome</keyword>
<evidence type="ECO:0000313" key="7">
    <source>
        <dbReference type="EMBL" id="VDL81119.1"/>
    </source>
</evidence>
<dbReference type="PANTHER" id="PTHR11920">
    <property type="entry name" value="GUANYLYL CYCLASE"/>
    <property type="match status" value="1"/>
</dbReference>